<protein>
    <submittedName>
        <fullName evidence="1">Uncharacterized protein</fullName>
    </submittedName>
</protein>
<sequence length="50" mass="5789">MAVKEYQELVDHCCSFCCKAVDFEAVTRPAPPWGVDIDPALRASWKRERY</sequence>
<dbReference type="InParanoid" id="G2Q2Y9"/>
<dbReference type="GeneID" id="11506024"/>
<proteinExistence type="predicted"/>
<dbReference type="Proteomes" id="UP000007322">
    <property type="component" value="Chromosome 1"/>
</dbReference>
<organism evidence="1 2">
    <name type="scientific">Thermothelomyces thermophilus (strain ATCC 42464 / BCRC 31852 / DSM 1799)</name>
    <name type="common">Sporotrichum thermophile</name>
    <dbReference type="NCBI Taxonomy" id="573729"/>
    <lineage>
        <taxon>Eukaryota</taxon>
        <taxon>Fungi</taxon>
        <taxon>Dikarya</taxon>
        <taxon>Ascomycota</taxon>
        <taxon>Pezizomycotina</taxon>
        <taxon>Sordariomycetes</taxon>
        <taxon>Sordariomycetidae</taxon>
        <taxon>Sordariales</taxon>
        <taxon>Chaetomiaceae</taxon>
        <taxon>Thermothelomyces</taxon>
    </lineage>
</organism>
<gene>
    <name evidence="1" type="ORF">MYCTH_2124094</name>
</gene>
<reference evidence="1 2" key="1">
    <citation type="journal article" date="2011" name="Nat. Biotechnol.">
        <title>Comparative genomic analysis of the thermophilic biomass-degrading fungi Myceliophthora thermophila and Thielavia terrestris.</title>
        <authorList>
            <person name="Berka R.M."/>
            <person name="Grigoriev I.V."/>
            <person name="Otillar R."/>
            <person name="Salamov A."/>
            <person name="Grimwood J."/>
            <person name="Reid I."/>
            <person name="Ishmael N."/>
            <person name="John T."/>
            <person name="Darmond C."/>
            <person name="Moisan M.-C."/>
            <person name="Henrissat B."/>
            <person name="Coutinho P.M."/>
            <person name="Lombard V."/>
            <person name="Natvig D.O."/>
            <person name="Lindquist E."/>
            <person name="Schmutz J."/>
            <person name="Lucas S."/>
            <person name="Harris P."/>
            <person name="Powlowski J."/>
            <person name="Bellemare A."/>
            <person name="Taylor D."/>
            <person name="Butler G."/>
            <person name="de Vries R.P."/>
            <person name="Allijn I.E."/>
            <person name="van den Brink J."/>
            <person name="Ushinsky S."/>
            <person name="Storms R."/>
            <person name="Powell A.J."/>
            <person name="Paulsen I.T."/>
            <person name="Elbourne L.D.H."/>
            <person name="Baker S.E."/>
            <person name="Magnuson J."/>
            <person name="LaBoissiere S."/>
            <person name="Clutterbuck A.J."/>
            <person name="Martinez D."/>
            <person name="Wogulis M."/>
            <person name="de Leon A.L."/>
            <person name="Rey M.W."/>
            <person name="Tsang A."/>
        </authorList>
    </citation>
    <scope>NUCLEOTIDE SEQUENCE [LARGE SCALE GENOMIC DNA]</scope>
    <source>
        <strain evidence="2">ATCC 42464 / BCRC 31852 / DSM 1799</strain>
    </source>
</reference>
<keyword evidence="2" id="KW-1185">Reference proteome</keyword>
<dbReference type="RefSeq" id="XP_003660401.1">
    <property type="nucleotide sequence ID" value="XM_003660353.1"/>
</dbReference>
<dbReference type="OrthoDB" id="4574927at2759"/>
<evidence type="ECO:0000313" key="1">
    <source>
        <dbReference type="EMBL" id="AEO55156.1"/>
    </source>
</evidence>
<accession>G2Q2Y9</accession>
<dbReference type="HOGENOM" id="CLU_3126081_0_0_1"/>
<dbReference type="KEGG" id="mtm:MYCTH_2124094"/>
<dbReference type="VEuPathDB" id="FungiDB:MYCTH_2124094"/>
<name>G2Q2Y9_THET4</name>
<dbReference type="AlphaFoldDB" id="G2Q2Y9"/>
<dbReference type="EMBL" id="CP003002">
    <property type="protein sequence ID" value="AEO55156.1"/>
    <property type="molecule type" value="Genomic_DNA"/>
</dbReference>
<evidence type="ECO:0000313" key="2">
    <source>
        <dbReference type="Proteomes" id="UP000007322"/>
    </source>
</evidence>